<keyword evidence="1" id="KW-1133">Transmembrane helix</keyword>
<dbReference type="GO" id="GO:0004175">
    <property type="term" value="F:endopeptidase activity"/>
    <property type="evidence" value="ECO:0007669"/>
    <property type="project" value="UniProtKB-ARBA"/>
</dbReference>
<dbReference type="InterPro" id="IPR003675">
    <property type="entry name" value="Rce1/LyrA-like_dom"/>
</dbReference>
<evidence type="ECO:0000256" key="1">
    <source>
        <dbReference type="SAM" id="Phobius"/>
    </source>
</evidence>
<organism evidence="3 4">
    <name type="scientific">Paenibacillus polymyxa</name>
    <name type="common">Bacillus polymyxa</name>
    <dbReference type="NCBI Taxonomy" id="1406"/>
    <lineage>
        <taxon>Bacteria</taxon>
        <taxon>Bacillati</taxon>
        <taxon>Bacillota</taxon>
        <taxon>Bacilli</taxon>
        <taxon>Bacillales</taxon>
        <taxon>Paenibacillaceae</taxon>
        <taxon>Paenibacillus</taxon>
    </lineage>
</organism>
<dbReference type="Pfam" id="PF02517">
    <property type="entry name" value="Rce1-like"/>
    <property type="match status" value="1"/>
</dbReference>
<evidence type="ECO:0000313" key="3">
    <source>
        <dbReference type="EMBL" id="SUA70055.1"/>
    </source>
</evidence>
<dbReference type="GO" id="GO:0080120">
    <property type="term" value="P:CAAX-box protein maturation"/>
    <property type="evidence" value="ECO:0007669"/>
    <property type="project" value="UniProtKB-ARBA"/>
</dbReference>
<keyword evidence="1" id="KW-0812">Transmembrane</keyword>
<reference evidence="3 4" key="1">
    <citation type="submission" date="2018-06" db="EMBL/GenBank/DDBJ databases">
        <authorList>
            <consortium name="Pathogen Informatics"/>
            <person name="Doyle S."/>
        </authorList>
    </citation>
    <scope>NUCLEOTIDE SEQUENCE [LARGE SCALE GENOMIC DNA]</scope>
    <source>
        <strain evidence="3 4">NCTC10343</strain>
    </source>
</reference>
<keyword evidence="1" id="KW-0472">Membrane</keyword>
<dbReference type="EMBL" id="UGSC01000001">
    <property type="protein sequence ID" value="SUA70055.1"/>
    <property type="molecule type" value="Genomic_DNA"/>
</dbReference>
<feature type="transmembrane region" description="Helical" evidence="1">
    <location>
        <begin position="160"/>
        <end position="177"/>
    </location>
</feature>
<feature type="domain" description="CAAX prenyl protease 2/Lysostaphin resistance protein A-like" evidence="2">
    <location>
        <begin position="108"/>
        <end position="196"/>
    </location>
</feature>
<evidence type="ECO:0000313" key="4">
    <source>
        <dbReference type="Proteomes" id="UP000254400"/>
    </source>
</evidence>
<evidence type="ECO:0000259" key="2">
    <source>
        <dbReference type="Pfam" id="PF02517"/>
    </source>
</evidence>
<dbReference type="RefSeq" id="WP_019687479.1">
    <property type="nucleotide sequence ID" value="NZ_CP036496.1"/>
</dbReference>
<proteinExistence type="predicted"/>
<feature type="transmembrane region" description="Helical" evidence="1">
    <location>
        <begin position="34"/>
        <end position="56"/>
    </location>
</feature>
<sequence>MTKSKLILFILFFYIGWTIKELTFHPRITDLGFYLISFLIKLIFWIGLVVIYFVYIDRVRLQQIIDYIKLKQNIIKGVFTGGIIGLLLVVIEVTIFNGFRFDIGIRWIITPLTAFSEEVVFRGFVMNKLRDHRVKGYNFIQAILFMGIHFPIGIISGYSLLNYITIFLVGYILGFIYKKTSSIWAPTIAHSVYNILIYLRQ</sequence>
<dbReference type="AlphaFoldDB" id="A0A378XYP8"/>
<dbReference type="GeneID" id="93346299"/>
<gene>
    <name evidence="3" type="ORF">NCTC10343_02925</name>
</gene>
<feature type="transmembrane region" description="Helical" evidence="1">
    <location>
        <begin position="137"/>
        <end position="154"/>
    </location>
</feature>
<dbReference type="Proteomes" id="UP000254400">
    <property type="component" value="Unassembled WGS sequence"/>
</dbReference>
<protein>
    <submittedName>
        <fullName evidence="3">Abortive infection protein</fullName>
    </submittedName>
</protein>
<feature type="transmembrane region" description="Helical" evidence="1">
    <location>
        <begin position="77"/>
        <end position="99"/>
    </location>
</feature>
<feature type="transmembrane region" description="Helical" evidence="1">
    <location>
        <begin position="105"/>
        <end position="125"/>
    </location>
</feature>
<accession>A0A378XYP8</accession>
<name>A0A378XYP8_PAEPO</name>